<dbReference type="Pfam" id="PF01757">
    <property type="entry name" value="Acyl_transf_3"/>
    <property type="match status" value="1"/>
</dbReference>
<dbReference type="Proteomes" id="UP000024942">
    <property type="component" value="Unassembled WGS sequence"/>
</dbReference>
<evidence type="ECO:0000313" key="4">
    <source>
        <dbReference type="Proteomes" id="UP000024942"/>
    </source>
</evidence>
<dbReference type="InterPro" id="IPR050879">
    <property type="entry name" value="Acyltransferase_3"/>
</dbReference>
<keyword evidence="1" id="KW-0812">Transmembrane</keyword>
<protein>
    <submittedName>
        <fullName evidence="3">Putative exopolysaccharide production protein ExoZ</fullName>
    </submittedName>
</protein>
<dbReference type="GO" id="GO:0016020">
    <property type="term" value="C:membrane"/>
    <property type="evidence" value="ECO:0007669"/>
    <property type="project" value="TreeGrafter"/>
</dbReference>
<accession>A0A059GCB7</accession>
<dbReference type="PATRIC" id="fig|1280953.3.peg.491"/>
<feature type="transmembrane region" description="Helical" evidence="1">
    <location>
        <begin position="100"/>
        <end position="121"/>
    </location>
</feature>
<name>A0A059GCB7_9PROT</name>
<dbReference type="AlphaFoldDB" id="A0A059GCB7"/>
<dbReference type="EMBL" id="ARYL01000002">
    <property type="protein sequence ID" value="KDA04158.1"/>
    <property type="molecule type" value="Genomic_DNA"/>
</dbReference>
<dbReference type="GO" id="GO:0000271">
    <property type="term" value="P:polysaccharide biosynthetic process"/>
    <property type="evidence" value="ECO:0007669"/>
    <property type="project" value="TreeGrafter"/>
</dbReference>
<dbReference type="PANTHER" id="PTHR23028">
    <property type="entry name" value="ACETYLTRANSFERASE"/>
    <property type="match status" value="1"/>
</dbReference>
<feature type="transmembrane region" description="Helical" evidence="1">
    <location>
        <begin position="327"/>
        <end position="349"/>
    </location>
</feature>
<comment type="caution">
    <text evidence="3">The sequence shown here is derived from an EMBL/GenBank/DDBJ whole genome shotgun (WGS) entry which is preliminary data.</text>
</comment>
<feature type="transmembrane region" description="Helical" evidence="1">
    <location>
        <begin position="20"/>
        <end position="36"/>
    </location>
</feature>
<sequence length="467" mass="51131">MLSFAATGHEDGMKLQSIQILRGIAALLVVAYHIRAQEVLAIGGNGLSEMPFLNGFVNNGFAGVDLFFVISGFIMVYVTDGVRPGLKSSLDFLFARATRIYPLWWFFSALMITMMIAYNLLGFGANWERALQGQPMVPYLFKSFFLIPQYAFPLPAVGWTLVHEMYFYAAFTLILLAPRRFLLWILLVWGLVIAGGAMVGMSKPLAIDYASLVLSPMTMEFILGAVVGVAVGSGVAWRSGLMTLVAILWLAGSLTFHRPDDLALITWNRIIEFGLPCTLLVYGFATLELSKRQAWLVPAGIGALTAAMISFLYGLPADSPFDQRAGAAIVTVLVGAVAMMASLWFGWLGGQSMPNRLRRTTPYFEACYKGLARLGDWSFSLYLCHVILLTLTRLAFGFLGDIPALAPIFQLGHKGPLDNIALVMVCLAASIIAAGLSYRLIERPMIIGFSGLRERLFHSDPTKPQVG</sequence>
<organism evidence="3 4">
    <name type="scientific">Hyphomonas oceanitis SCH89</name>
    <dbReference type="NCBI Taxonomy" id="1280953"/>
    <lineage>
        <taxon>Bacteria</taxon>
        <taxon>Pseudomonadati</taxon>
        <taxon>Pseudomonadota</taxon>
        <taxon>Alphaproteobacteria</taxon>
        <taxon>Hyphomonadales</taxon>
        <taxon>Hyphomonadaceae</taxon>
        <taxon>Hyphomonas</taxon>
    </lineage>
</organism>
<feature type="domain" description="Acyltransferase 3" evidence="2">
    <location>
        <begin position="16"/>
        <end position="436"/>
    </location>
</feature>
<feature type="transmembrane region" description="Helical" evidence="1">
    <location>
        <begin position="262"/>
        <end position="282"/>
    </location>
</feature>
<dbReference type="InterPro" id="IPR002656">
    <property type="entry name" value="Acyl_transf_3_dom"/>
</dbReference>
<feature type="transmembrane region" description="Helical" evidence="1">
    <location>
        <begin position="56"/>
        <end position="79"/>
    </location>
</feature>
<dbReference type="eggNOG" id="COG1835">
    <property type="taxonomic scope" value="Bacteria"/>
</dbReference>
<feature type="transmembrane region" description="Helical" evidence="1">
    <location>
        <begin position="181"/>
        <end position="201"/>
    </location>
</feature>
<evidence type="ECO:0000256" key="1">
    <source>
        <dbReference type="SAM" id="Phobius"/>
    </source>
</evidence>
<feature type="transmembrane region" description="Helical" evidence="1">
    <location>
        <begin position="420"/>
        <end position="441"/>
    </location>
</feature>
<keyword evidence="4" id="KW-1185">Reference proteome</keyword>
<proteinExistence type="predicted"/>
<gene>
    <name evidence="3" type="ORF">HOC_02441</name>
</gene>
<evidence type="ECO:0000313" key="3">
    <source>
        <dbReference type="EMBL" id="KDA04158.1"/>
    </source>
</evidence>
<evidence type="ECO:0000259" key="2">
    <source>
        <dbReference type="Pfam" id="PF01757"/>
    </source>
</evidence>
<dbReference type="PANTHER" id="PTHR23028:SF131">
    <property type="entry name" value="BLR2367 PROTEIN"/>
    <property type="match status" value="1"/>
</dbReference>
<feature type="transmembrane region" description="Helical" evidence="1">
    <location>
        <begin position="150"/>
        <end position="169"/>
    </location>
</feature>
<keyword evidence="1" id="KW-1133">Transmembrane helix</keyword>
<feature type="transmembrane region" description="Helical" evidence="1">
    <location>
        <begin position="294"/>
        <end position="315"/>
    </location>
</feature>
<keyword evidence="1" id="KW-0472">Membrane</keyword>
<reference evidence="3 4" key="1">
    <citation type="journal article" date="2014" name="Antonie Van Leeuwenhoek">
        <title>Hyphomonas beringensis sp. nov. and Hyphomonas chukchiensis sp. nov., isolated from surface seawater of the Bering Sea and Chukchi Sea.</title>
        <authorList>
            <person name="Li C."/>
            <person name="Lai Q."/>
            <person name="Li G."/>
            <person name="Dong C."/>
            <person name="Wang J."/>
            <person name="Liao Y."/>
            <person name="Shao Z."/>
        </authorList>
    </citation>
    <scope>NUCLEOTIDE SEQUENCE [LARGE SCALE GENOMIC DNA]</scope>
    <source>
        <strain evidence="3 4">SCH89</strain>
    </source>
</reference>
<dbReference type="STRING" id="1280953.HOC_02441"/>
<feature type="transmembrane region" description="Helical" evidence="1">
    <location>
        <begin position="213"/>
        <end position="232"/>
    </location>
</feature>
<feature type="transmembrane region" description="Helical" evidence="1">
    <location>
        <begin position="379"/>
        <end position="400"/>
    </location>
</feature>
<dbReference type="GO" id="GO:0016747">
    <property type="term" value="F:acyltransferase activity, transferring groups other than amino-acyl groups"/>
    <property type="evidence" value="ECO:0007669"/>
    <property type="project" value="InterPro"/>
</dbReference>